<evidence type="ECO:0000259" key="2">
    <source>
        <dbReference type="Pfam" id="PF07670"/>
    </source>
</evidence>
<feature type="domain" description="Nucleoside transporter/FeoB GTPase Gate" evidence="2">
    <location>
        <begin position="137"/>
        <end position="235"/>
    </location>
</feature>
<keyword evidence="1" id="KW-0472">Membrane</keyword>
<sequence>MKTHSASTWALFLIPSILGILLFMVPLQTAEGVQVVVAILASWLAEYIAPYVSWIVTGLLIIAAVGSLVFVAKRPPAADEETTFIEKLFNVHWFWTIVRVLGAVFALMVMLQVGPEAVWSDVTGGLLLSAEGLLSFLFTIFLFAGLLLPLLMNFGLLEFFGTMMVKIMRPLFRLPGRSSIDALASWVGDGTIGVLLTSQQYEQNRYTKQEAAIIGTTFSVVSITFAIVVISEVGLSEYFLPYYGTVILAGVVLALIMPRIYPLAQKETTFADGTPQESQHEDVPKGYSSASHGLELALEKADRNRSAGKFFTDGFKNVLDMWIGVAPVVMAFGTIALILAEFTPFFAILGAPFEPLLTLLGIPEAEEAAQLMVIGFADMFLPAILGAGLESEMTRFIVATMSVTQLIYMSEVGGLLLGSKIPVNILDLVVIFLLRTLIALPIITGVAHLLF</sequence>
<feature type="transmembrane region" description="Helical" evidence="1">
    <location>
        <begin position="133"/>
        <end position="160"/>
    </location>
</feature>
<gene>
    <name evidence="3" type="ORF">B0X71_15370</name>
</gene>
<evidence type="ECO:0000256" key="1">
    <source>
        <dbReference type="SAM" id="Phobius"/>
    </source>
</evidence>
<proteinExistence type="predicted"/>
<keyword evidence="1" id="KW-1133">Transmembrane helix</keyword>
<keyword evidence="1" id="KW-0812">Transmembrane</keyword>
<name>A0A1Q2L386_9BACL</name>
<feature type="transmembrane region" description="Helical" evidence="1">
    <location>
        <begin position="396"/>
        <end position="417"/>
    </location>
</feature>
<feature type="transmembrane region" description="Helical" evidence="1">
    <location>
        <begin position="93"/>
        <end position="113"/>
    </location>
</feature>
<feature type="transmembrane region" description="Helical" evidence="1">
    <location>
        <begin position="211"/>
        <end position="230"/>
    </location>
</feature>
<feature type="transmembrane region" description="Helical" evidence="1">
    <location>
        <begin position="322"/>
        <end position="348"/>
    </location>
</feature>
<feature type="transmembrane region" description="Helical" evidence="1">
    <location>
        <begin position="429"/>
        <end position="450"/>
    </location>
</feature>
<evidence type="ECO:0000313" key="4">
    <source>
        <dbReference type="Proteomes" id="UP000188184"/>
    </source>
</evidence>
<feature type="transmembrane region" description="Helical" evidence="1">
    <location>
        <begin position="242"/>
        <end position="261"/>
    </location>
</feature>
<protein>
    <recommendedName>
        <fullName evidence="2">Nucleoside transporter/FeoB GTPase Gate domain-containing protein</fullName>
    </recommendedName>
</protein>
<dbReference type="OrthoDB" id="1633380at2"/>
<keyword evidence="4" id="KW-1185">Reference proteome</keyword>
<accession>A0A1Q2L386</accession>
<dbReference type="Proteomes" id="UP000188184">
    <property type="component" value="Chromosome"/>
</dbReference>
<dbReference type="InterPro" id="IPR011642">
    <property type="entry name" value="Gate_dom"/>
</dbReference>
<feature type="transmembrane region" description="Helical" evidence="1">
    <location>
        <begin position="48"/>
        <end position="72"/>
    </location>
</feature>
<dbReference type="KEGG" id="pmar:B0X71_15370"/>
<evidence type="ECO:0000313" key="3">
    <source>
        <dbReference type="EMBL" id="AQQ54342.1"/>
    </source>
</evidence>
<dbReference type="AlphaFoldDB" id="A0A1Q2L386"/>
<reference evidence="3 4" key="1">
    <citation type="submission" date="2017-02" db="EMBL/GenBank/DDBJ databases">
        <title>The complete genomic sequence of a novel cold adapted crude oil-degrading bacterium Planococcus qaidamina Y42.</title>
        <authorList>
            <person name="Yang R."/>
        </authorList>
    </citation>
    <scope>NUCLEOTIDE SEQUENCE [LARGE SCALE GENOMIC DNA]</scope>
    <source>
        <strain evidence="3 4">Y42</strain>
    </source>
</reference>
<dbReference type="EMBL" id="CP019640">
    <property type="protein sequence ID" value="AQQ54342.1"/>
    <property type="molecule type" value="Genomic_DNA"/>
</dbReference>
<feature type="transmembrane region" description="Helical" evidence="1">
    <location>
        <begin position="368"/>
        <end position="389"/>
    </location>
</feature>
<organism evidence="3 4">
    <name type="scientific">Planococcus lenghuensis</name>
    <dbReference type="NCBI Taxonomy" id="2213202"/>
    <lineage>
        <taxon>Bacteria</taxon>
        <taxon>Bacillati</taxon>
        <taxon>Bacillota</taxon>
        <taxon>Bacilli</taxon>
        <taxon>Bacillales</taxon>
        <taxon>Caryophanaceae</taxon>
        <taxon>Planococcus</taxon>
    </lineage>
</organism>
<dbReference type="Pfam" id="PF07670">
    <property type="entry name" value="Gate"/>
    <property type="match status" value="1"/>
</dbReference>
<dbReference type="RefSeq" id="WP_077590233.1">
    <property type="nucleotide sequence ID" value="NZ_CP019640.1"/>
</dbReference>